<comment type="caution">
    <text evidence="4">The sequence shown here is derived from an EMBL/GenBank/DDBJ whole genome shotgun (WGS) entry which is preliminary data.</text>
</comment>
<evidence type="ECO:0000313" key="5">
    <source>
        <dbReference type="Proteomes" id="UP001391051"/>
    </source>
</evidence>
<dbReference type="Gene3D" id="1.10.600.10">
    <property type="entry name" value="Farnesyl Diphosphate Synthase"/>
    <property type="match status" value="1"/>
</dbReference>
<evidence type="ECO:0008006" key="6">
    <source>
        <dbReference type="Google" id="ProtNLM"/>
    </source>
</evidence>
<dbReference type="GeneID" id="92073633"/>
<dbReference type="Proteomes" id="UP001391051">
    <property type="component" value="Unassembled WGS sequence"/>
</dbReference>
<organism evidence="4 5">
    <name type="scientific">Apiospora aurea</name>
    <dbReference type="NCBI Taxonomy" id="335848"/>
    <lineage>
        <taxon>Eukaryota</taxon>
        <taxon>Fungi</taxon>
        <taxon>Dikarya</taxon>
        <taxon>Ascomycota</taxon>
        <taxon>Pezizomycotina</taxon>
        <taxon>Sordariomycetes</taxon>
        <taxon>Xylariomycetidae</taxon>
        <taxon>Amphisphaeriales</taxon>
        <taxon>Apiosporaceae</taxon>
        <taxon>Apiospora</taxon>
    </lineage>
</organism>
<protein>
    <recommendedName>
        <fullName evidence="6">Trichodiene synthase</fullName>
    </recommendedName>
</protein>
<name>A0ABR1QMC1_9PEZI</name>
<comment type="similarity">
    <text evidence="1">Belongs to the trichodiene synthase family.</text>
</comment>
<dbReference type="InterPro" id="IPR008949">
    <property type="entry name" value="Isoprenoid_synthase_dom_sf"/>
</dbReference>
<dbReference type="SFLD" id="SFLDG01021">
    <property type="entry name" value="Trichodiene_Synthase_Like"/>
    <property type="match status" value="1"/>
</dbReference>
<dbReference type="Pfam" id="PF06330">
    <property type="entry name" value="TRI5"/>
    <property type="match status" value="1"/>
</dbReference>
<gene>
    <name evidence="4" type="ORF">PG986_004349</name>
</gene>
<keyword evidence="2" id="KW-0456">Lyase</keyword>
<dbReference type="EMBL" id="JAQQWE010000003">
    <property type="protein sequence ID" value="KAK7959495.1"/>
    <property type="molecule type" value="Genomic_DNA"/>
</dbReference>
<sequence>MLQSVSLIQGGHKTQNDAPKSLSDTLRPLYRNFIEKELKYKPTPLDDNTALWEAACQYEICVPREEGSLSAEAFYAGVTYAAVCFPKHPLDVQVYIGIYSWLGLLMDDEAHMHPEEFARFGARFVSGAPHPLPLLQGWADLLPLAYKYWDATVANFIVSASLNFMNANLLETEAAFRRVKETPANKTSGGGGSGRNWAWYVRERDGDGEAVAYMTFPKSMYPDAAQYLECIPDLNRYIASANDVLSFYKEERIGDSNNYISQMATYDNKAKIDVLKDTIQDVSEAVQRMRATLKGEGKEAYAAALEDHILGYVDFHRLSPRYRLWEVGIGKESDKTFATLEGSGQ</sequence>
<accession>A0ABR1QMC1</accession>
<evidence type="ECO:0000313" key="4">
    <source>
        <dbReference type="EMBL" id="KAK7959495.1"/>
    </source>
</evidence>
<dbReference type="RefSeq" id="XP_066703198.1">
    <property type="nucleotide sequence ID" value="XM_066840571.1"/>
</dbReference>
<feature type="region of interest" description="Disordered" evidence="3">
    <location>
        <begin position="1"/>
        <end position="22"/>
    </location>
</feature>
<evidence type="ECO:0000256" key="1">
    <source>
        <dbReference type="ARBA" id="ARBA00007946"/>
    </source>
</evidence>
<dbReference type="SUPFAM" id="SSF48576">
    <property type="entry name" value="Terpenoid synthases"/>
    <property type="match status" value="1"/>
</dbReference>
<reference evidence="4 5" key="1">
    <citation type="submission" date="2023-01" db="EMBL/GenBank/DDBJ databases">
        <title>Analysis of 21 Apiospora genomes using comparative genomics revels a genus with tremendous synthesis potential of carbohydrate active enzymes and secondary metabolites.</title>
        <authorList>
            <person name="Sorensen T."/>
        </authorList>
    </citation>
    <scope>NUCLEOTIDE SEQUENCE [LARGE SCALE GENOMIC DNA]</scope>
    <source>
        <strain evidence="4 5">CBS 24483</strain>
    </source>
</reference>
<evidence type="ECO:0000256" key="3">
    <source>
        <dbReference type="SAM" id="MobiDB-lite"/>
    </source>
</evidence>
<proteinExistence type="inferred from homology"/>
<dbReference type="InterPro" id="IPR024652">
    <property type="entry name" value="Trichodiene_synth"/>
</dbReference>
<evidence type="ECO:0000256" key="2">
    <source>
        <dbReference type="ARBA" id="ARBA00023239"/>
    </source>
</evidence>
<dbReference type="SFLD" id="SFLDS00005">
    <property type="entry name" value="Isoprenoid_Synthase_Type_I"/>
    <property type="match status" value="1"/>
</dbReference>
<keyword evidence="5" id="KW-1185">Reference proteome</keyword>